<dbReference type="InterPro" id="IPR009061">
    <property type="entry name" value="DNA-bd_dom_put_sf"/>
</dbReference>
<proteinExistence type="predicted"/>
<dbReference type="GO" id="GO:0003677">
    <property type="term" value="F:DNA binding"/>
    <property type="evidence" value="ECO:0007669"/>
    <property type="project" value="UniProtKB-KW"/>
</dbReference>
<evidence type="ECO:0000259" key="2">
    <source>
        <dbReference type="PROSITE" id="PS50937"/>
    </source>
</evidence>
<evidence type="ECO:0000313" key="4">
    <source>
        <dbReference type="Proteomes" id="UP000230779"/>
    </source>
</evidence>
<dbReference type="Pfam" id="PF13411">
    <property type="entry name" value="MerR_1"/>
    <property type="match status" value="1"/>
</dbReference>
<protein>
    <recommendedName>
        <fullName evidence="2">HTH merR-type domain-containing protein</fullName>
    </recommendedName>
</protein>
<accession>A0A2M7RKJ7</accession>
<gene>
    <name evidence="3" type="ORF">COY66_01480</name>
</gene>
<dbReference type="InterPro" id="IPR000551">
    <property type="entry name" value="MerR-type_HTH_dom"/>
</dbReference>
<dbReference type="Proteomes" id="UP000230779">
    <property type="component" value="Unassembled WGS sequence"/>
</dbReference>
<dbReference type="SMART" id="SM00422">
    <property type="entry name" value="HTH_MERR"/>
    <property type="match status" value="1"/>
</dbReference>
<dbReference type="PANTHER" id="PTHR30204">
    <property type="entry name" value="REDOX-CYCLING DRUG-SENSING TRANSCRIPTIONAL ACTIVATOR SOXR"/>
    <property type="match status" value="1"/>
</dbReference>
<dbReference type="GO" id="GO:0003700">
    <property type="term" value="F:DNA-binding transcription factor activity"/>
    <property type="evidence" value="ECO:0007669"/>
    <property type="project" value="InterPro"/>
</dbReference>
<sequence length="107" mass="12282">MLYSIAQVSAITGIAKPTIRFWGKEFAEFLHPQRTEGNQRRFTRADVEIVERINRLIRQEGFTLEGARRKMQSDTIGETIATDPKLEELADAMSDYLLKRLLAKTDP</sequence>
<dbReference type="Gene3D" id="1.10.1660.10">
    <property type="match status" value="1"/>
</dbReference>
<keyword evidence="1" id="KW-0238">DNA-binding</keyword>
<comment type="caution">
    <text evidence="3">The sequence shown here is derived from an EMBL/GenBank/DDBJ whole genome shotgun (WGS) entry which is preliminary data.</text>
</comment>
<name>A0A2M7RKJ7_9BACT</name>
<evidence type="ECO:0000256" key="1">
    <source>
        <dbReference type="ARBA" id="ARBA00023125"/>
    </source>
</evidence>
<dbReference type="InterPro" id="IPR047057">
    <property type="entry name" value="MerR_fam"/>
</dbReference>
<dbReference type="PROSITE" id="PS50937">
    <property type="entry name" value="HTH_MERR_2"/>
    <property type="match status" value="1"/>
</dbReference>
<dbReference type="SUPFAM" id="SSF46955">
    <property type="entry name" value="Putative DNA-binding domain"/>
    <property type="match status" value="1"/>
</dbReference>
<reference evidence="3 4" key="1">
    <citation type="submission" date="2017-09" db="EMBL/GenBank/DDBJ databases">
        <title>Depth-based differentiation of microbial function through sediment-hosted aquifers and enrichment of novel symbionts in the deep terrestrial subsurface.</title>
        <authorList>
            <person name="Probst A.J."/>
            <person name="Ladd B."/>
            <person name="Jarett J.K."/>
            <person name="Geller-Mcgrath D.E."/>
            <person name="Sieber C.M."/>
            <person name="Emerson J.B."/>
            <person name="Anantharaman K."/>
            <person name="Thomas B.C."/>
            <person name="Malmstrom R."/>
            <person name="Stieglmeier M."/>
            <person name="Klingl A."/>
            <person name="Woyke T."/>
            <person name="Ryan C.M."/>
            <person name="Banfield J.F."/>
        </authorList>
    </citation>
    <scope>NUCLEOTIDE SEQUENCE [LARGE SCALE GENOMIC DNA]</scope>
    <source>
        <strain evidence="3">CG_4_10_14_0_8_um_filter_42_10</strain>
    </source>
</reference>
<dbReference type="AlphaFoldDB" id="A0A2M7RKJ7"/>
<dbReference type="EMBL" id="PFMD01000018">
    <property type="protein sequence ID" value="PIY97057.1"/>
    <property type="molecule type" value="Genomic_DNA"/>
</dbReference>
<organism evidence="3 4">
    <name type="scientific">Candidatus Kerfeldbacteria bacterium CG_4_10_14_0_8_um_filter_42_10</name>
    <dbReference type="NCBI Taxonomy" id="2014248"/>
    <lineage>
        <taxon>Bacteria</taxon>
        <taxon>Candidatus Kerfeldiibacteriota</taxon>
    </lineage>
</organism>
<dbReference type="PANTHER" id="PTHR30204:SF15">
    <property type="entry name" value="BLL5018 PROTEIN"/>
    <property type="match status" value="1"/>
</dbReference>
<feature type="domain" description="HTH merR-type" evidence="2">
    <location>
        <begin position="2"/>
        <end position="73"/>
    </location>
</feature>
<evidence type="ECO:0000313" key="3">
    <source>
        <dbReference type="EMBL" id="PIY97057.1"/>
    </source>
</evidence>